<comment type="caution">
    <text evidence="1">The sequence shown here is derived from an EMBL/GenBank/DDBJ whole genome shotgun (WGS) entry which is preliminary data.</text>
</comment>
<sequence>MVENFDLFRETIKARNVYAAWARKLTQAKPQDPTFRASTSNLESQKCERNCSPNGVAATPADGVFCHSEVGTKEVDIVAPTTSTRFGTDSESTLDYALIKNLNWPSNVDSLPELSSDYNLIRLHFPKTTKFEIPPPQLNTTWSIFTDRLAQPDNLNLHTARTYQEFDS</sequence>
<dbReference type="EMBL" id="BMAO01018041">
    <property type="protein sequence ID" value="GFR20163.1"/>
    <property type="molecule type" value="Genomic_DNA"/>
</dbReference>
<evidence type="ECO:0000313" key="1">
    <source>
        <dbReference type="EMBL" id="GFR20163.1"/>
    </source>
</evidence>
<reference evidence="1" key="1">
    <citation type="submission" date="2020-07" db="EMBL/GenBank/DDBJ databases">
        <title>Multicomponent nature underlies the extraordinary mechanical properties of spider dragline silk.</title>
        <authorList>
            <person name="Kono N."/>
            <person name="Nakamura H."/>
            <person name="Mori M."/>
            <person name="Yoshida Y."/>
            <person name="Ohtoshi R."/>
            <person name="Malay A.D."/>
            <person name="Moran D.A.P."/>
            <person name="Tomita M."/>
            <person name="Numata K."/>
            <person name="Arakawa K."/>
        </authorList>
    </citation>
    <scope>NUCLEOTIDE SEQUENCE</scope>
</reference>
<accession>A0A8X6HCE6</accession>
<protein>
    <submittedName>
        <fullName evidence="1">Uncharacterized protein</fullName>
    </submittedName>
</protein>
<proteinExistence type="predicted"/>
<evidence type="ECO:0000313" key="2">
    <source>
        <dbReference type="Proteomes" id="UP000887116"/>
    </source>
</evidence>
<dbReference type="OrthoDB" id="410155at2759"/>
<name>A0A8X6HCE6_TRICU</name>
<gene>
    <name evidence="1" type="ORF">TNCT_87711</name>
</gene>
<dbReference type="AlphaFoldDB" id="A0A8X6HCE6"/>
<organism evidence="1 2">
    <name type="scientific">Trichonephila clavata</name>
    <name type="common">Joro spider</name>
    <name type="synonym">Nephila clavata</name>
    <dbReference type="NCBI Taxonomy" id="2740835"/>
    <lineage>
        <taxon>Eukaryota</taxon>
        <taxon>Metazoa</taxon>
        <taxon>Ecdysozoa</taxon>
        <taxon>Arthropoda</taxon>
        <taxon>Chelicerata</taxon>
        <taxon>Arachnida</taxon>
        <taxon>Araneae</taxon>
        <taxon>Araneomorphae</taxon>
        <taxon>Entelegynae</taxon>
        <taxon>Araneoidea</taxon>
        <taxon>Nephilidae</taxon>
        <taxon>Trichonephila</taxon>
    </lineage>
</organism>
<dbReference type="Proteomes" id="UP000887116">
    <property type="component" value="Unassembled WGS sequence"/>
</dbReference>
<keyword evidence="2" id="KW-1185">Reference proteome</keyword>